<feature type="region of interest" description="Disordered" evidence="1">
    <location>
        <begin position="1"/>
        <end position="28"/>
    </location>
</feature>
<name>A0A1Y1W461_9FUNG</name>
<sequence length="272" mass="29962">MVDDEGTVRASTELGRAHGHRRTRSVTRPQLFVEQSSKVARRLGLSPMPLAMHGHFDAPPGLAYSGCVLAQQSPGAAADGGRRGLEDCAGLELGLCYPACRPGSAGTLDGRADCCQHADCRGAVVFRICAAAPARHGGLGSLAVHIAAQADPWQARFFGWAILDIVGWAAMVLIVYALVVWIKLMAGTRLVQFAWVRHRDFERRTKENKGTKADTKNLKQFDDSTKKLDNDAFFEVGKLIGKEKTEAEWEKQRPKWTMDNIERYSLFKSRVP</sequence>
<dbReference type="OrthoDB" id="29023at2759"/>
<reference evidence="3 4" key="1">
    <citation type="submission" date="2016-07" db="EMBL/GenBank/DDBJ databases">
        <title>Pervasive Adenine N6-methylation of Active Genes in Fungi.</title>
        <authorList>
            <consortium name="DOE Joint Genome Institute"/>
            <person name="Mondo S.J."/>
            <person name="Dannebaum R.O."/>
            <person name="Kuo R.C."/>
            <person name="Labutti K."/>
            <person name="Haridas S."/>
            <person name="Kuo A."/>
            <person name="Salamov A."/>
            <person name="Ahrendt S.R."/>
            <person name="Lipzen A."/>
            <person name="Sullivan W."/>
            <person name="Andreopoulos W.B."/>
            <person name="Clum A."/>
            <person name="Lindquist E."/>
            <person name="Daum C."/>
            <person name="Ramamoorthy G.K."/>
            <person name="Gryganskyi A."/>
            <person name="Culley D."/>
            <person name="Magnuson J.K."/>
            <person name="James T.Y."/>
            <person name="O'Malley M.A."/>
            <person name="Stajich J.E."/>
            <person name="Spatafora J.W."/>
            <person name="Visel A."/>
            <person name="Grigoriev I.V."/>
        </authorList>
    </citation>
    <scope>NUCLEOTIDE SEQUENCE [LARGE SCALE GENOMIC DNA]</scope>
    <source>
        <strain evidence="3 4">ATCC 12442</strain>
    </source>
</reference>
<comment type="caution">
    <text evidence="3">The sequence shown here is derived from an EMBL/GenBank/DDBJ whole genome shotgun (WGS) entry which is preliminary data.</text>
</comment>
<evidence type="ECO:0000256" key="1">
    <source>
        <dbReference type="SAM" id="MobiDB-lite"/>
    </source>
</evidence>
<keyword evidence="2" id="KW-0472">Membrane</keyword>
<evidence type="ECO:0000256" key="2">
    <source>
        <dbReference type="SAM" id="Phobius"/>
    </source>
</evidence>
<accession>A0A1Y1W461</accession>
<evidence type="ECO:0000313" key="4">
    <source>
        <dbReference type="Proteomes" id="UP000193922"/>
    </source>
</evidence>
<evidence type="ECO:0000313" key="3">
    <source>
        <dbReference type="EMBL" id="ORX68208.1"/>
    </source>
</evidence>
<proteinExistence type="predicted"/>
<keyword evidence="2" id="KW-0812">Transmembrane</keyword>
<dbReference type="EMBL" id="MCFD01000010">
    <property type="protein sequence ID" value="ORX68208.1"/>
    <property type="molecule type" value="Genomic_DNA"/>
</dbReference>
<keyword evidence="2" id="KW-1133">Transmembrane helix</keyword>
<dbReference type="RefSeq" id="XP_040742022.1">
    <property type="nucleotide sequence ID" value="XM_040889581.1"/>
</dbReference>
<organism evidence="3 4">
    <name type="scientific">Linderina pennispora</name>
    <dbReference type="NCBI Taxonomy" id="61395"/>
    <lineage>
        <taxon>Eukaryota</taxon>
        <taxon>Fungi</taxon>
        <taxon>Fungi incertae sedis</taxon>
        <taxon>Zoopagomycota</taxon>
        <taxon>Kickxellomycotina</taxon>
        <taxon>Kickxellomycetes</taxon>
        <taxon>Kickxellales</taxon>
        <taxon>Kickxellaceae</taxon>
        <taxon>Linderina</taxon>
    </lineage>
</organism>
<keyword evidence="4" id="KW-1185">Reference proteome</keyword>
<dbReference type="GeneID" id="63806229"/>
<dbReference type="Proteomes" id="UP000193922">
    <property type="component" value="Unassembled WGS sequence"/>
</dbReference>
<gene>
    <name evidence="3" type="ORF">DL89DRAFT_27984</name>
</gene>
<dbReference type="AlphaFoldDB" id="A0A1Y1W461"/>
<protein>
    <submittedName>
        <fullName evidence="3">Uncharacterized protein</fullName>
    </submittedName>
</protein>
<feature type="transmembrane region" description="Helical" evidence="2">
    <location>
        <begin position="157"/>
        <end position="182"/>
    </location>
</feature>